<keyword evidence="17" id="KW-1185">Reference proteome</keyword>
<gene>
    <name evidence="16" type="ORF">JOB18_034436</name>
</gene>
<comment type="subcellular location">
    <subcellularLocation>
        <location evidence="1">Cell membrane</location>
        <topology evidence="1">Multi-pass membrane protein</topology>
    </subcellularLocation>
</comment>
<evidence type="ECO:0000256" key="11">
    <source>
        <dbReference type="ARBA" id="ARBA00023180"/>
    </source>
</evidence>
<dbReference type="GO" id="GO:0004957">
    <property type="term" value="F:prostaglandin E receptor activity"/>
    <property type="evidence" value="ECO:0007669"/>
    <property type="project" value="TreeGrafter"/>
</dbReference>
<feature type="transmembrane region" description="Helical" evidence="14">
    <location>
        <begin position="241"/>
        <end position="261"/>
    </location>
</feature>
<evidence type="ECO:0000256" key="5">
    <source>
        <dbReference type="ARBA" id="ARBA00022692"/>
    </source>
</evidence>
<dbReference type="GO" id="GO:0005886">
    <property type="term" value="C:plasma membrane"/>
    <property type="evidence" value="ECO:0007669"/>
    <property type="project" value="UniProtKB-SubCell"/>
</dbReference>
<reference evidence="16 17" key="1">
    <citation type="journal article" date="2021" name="Sci. Rep.">
        <title>Chromosome anchoring in Senegalese sole (Solea senegalensis) reveals sex-associated markers and genome rearrangements in flatfish.</title>
        <authorList>
            <person name="Guerrero-Cozar I."/>
            <person name="Gomez-Garrido J."/>
            <person name="Berbel C."/>
            <person name="Martinez-Blanch J.F."/>
            <person name="Alioto T."/>
            <person name="Claros M.G."/>
            <person name="Gagnaire P.A."/>
            <person name="Manchado M."/>
        </authorList>
    </citation>
    <scope>NUCLEOTIDE SEQUENCE [LARGE SCALE GENOMIC DNA]</scope>
    <source>
        <strain evidence="16">Sse05_10M</strain>
    </source>
</reference>
<feature type="transmembrane region" description="Helical" evidence="14">
    <location>
        <begin position="175"/>
        <end position="203"/>
    </location>
</feature>
<evidence type="ECO:0000313" key="16">
    <source>
        <dbReference type="EMBL" id="KAG7505551.1"/>
    </source>
</evidence>
<protein>
    <recommendedName>
        <fullName evidence="2">Thromboxane A2 receptor</fullName>
    </recommendedName>
    <alternativeName>
        <fullName evidence="13">Prostanoid TP receptor</fullName>
    </alternativeName>
</protein>
<feature type="domain" description="G-protein coupled receptors family 1 profile" evidence="15">
    <location>
        <begin position="1"/>
        <end position="297"/>
    </location>
</feature>
<keyword evidence="8 14" id="KW-0472">Membrane</keyword>
<feature type="transmembrane region" description="Helical" evidence="14">
    <location>
        <begin position="128"/>
        <end position="155"/>
    </location>
</feature>
<dbReference type="InterPro" id="IPR008365">
    <property type="entry name" value="Prostanoid_rcpt"/>
</dbReference>
<proteinExistence type="predicted"/>
<accession>A0AAV6RJB1</accession>
<comment type="caution">
    <text evidence="16">The sequence shown here is derived from an EMBL/GenBank/DDBJ whole genome shotgun (WGS) entry which is preliminary data.</text>
</comment>
<evidence type="ECO:0000259" key="15">
    <source>
        <dbReference type="PROSITE" id="PS50262"/>
    </source>
</evidence>
<dbReference type="GO" id="GO:0004960">
    <property type="term" value="F:thromboxane receptor activity"/>
    <property type="evidence" value="ECO:0007669"/>
    <property type="project" value="UniProtKB-ARBA"/>
</dbReference>
<evidence type="ECO:0000256" key="6">
    <source>
        <dbReference type="ARBA" id="ARBA00022989"/>
    </source>
</evidence>
<dbReference type="FunFam" id="1.20.1070.10:FF:000163">
    <property type="entry name" value="Thromboxane A2 receptor"/>
    <property type="match status" value="1"/>
</dbReference>
<evidence type="ECO:0000256" key="4">
    <source>
        <dbReference type="ARBA" id="ARBA00022553"/>
    </source>
</evidence>
<dbReference type="Proteomes" id="UP000693946">
    <property type="component" value="Linkage Group LG19"/>
</dbReference>
<keyword evidence="9" id="KW-1015">Disulfide bond</keyword>
<dbReference type="PROSITE" id="PS50262">
    <property type="entry name" value="G_PROTEIN_RECEP_F1_2"/>
    <property type="match status" value="1"/>
</dbReference>
<dbReference type="PANTHER" id="PTHR11866:SF33">
    <property type="entry name" value="THROMBOXANE A2 RECEPTOR"/>
    <property type="match status" value="1"/>
</dbReference>
<dbReference type="PANTHER" id="PTHR11866">
    <property type="entry name" value="G-PROTEIN COUPLED RECEPTOR FAMILY 1 MEMBER"/>
    <property type="match status" value="1"/>
</dbReference>
<evidence type="ECO:0000256" key="7">
    <source>
        <dbReference type="ARBA" id="ARBA00023040"/>
    </source>
</evidence>
<keyword evidence="4" id="KW-0597">Phosphoprotein</keyword>
<dbReference type="PROSITE" id="PS00237">
    <property type="entry name" value="G_PROTEIN_RECEP_F1_1"/>
    <property type="match status" value="1"/>
</dbReference>
<keyword evidence="7" id="KW-0297">G-protein coupled receptor</keyword>
<evidence type="ECO:0000256" key="8">
    <source>
        <dbReference type="ARBA" id="ARBA00023136"/>
    </source>
</evidence>
<dbReference type="GO" id="GO:0007204">
    <property type="term" value="P:positive regulation of cytosolic calcium ion concentration"/>
    <property type="evidence" value="ECO:0007669"/>
    <property type="project" value="TreeGrafter"/>
</dbReference>
<sequence>MWIALISNSGKSGSSSDKRERHLSFSFILSHLKISCVHAEAADEHEYQLFRTTKSLAEQWQLSDPQIFRDQRYTLQDDKPTTFCQIFGMSMVFFGLCPLLLGCAMAVERCVAITQPFSHAAMFTVTHVQRVVLILSSVAFMLAILPLFSLGTYTIQFPRTWCFLNIHGPQSVDTILILAFSCLGLTALTLSLLCNILSGLVLLQARFCSHSVNKTRCTRRSPSTSTSSLFCSLDLEMMAQLAVITVVSCVCWSPFLIHLLVMQINQSQRPSSDWQDGFTLQSLRMASWNQILDPWVYILLRRAVFFNCSKLFNPTTKAGKNEAHAFPNSTAHFHLTVIPSSHMTASSHLLSLNSTKSLPPLATLQIQN</sequence>
<dbReference type="GO" id="GO:0007189">
    <property type="term" value="P:adenylate cyclase-activating G protein-coupled receptor signaling pathway"/>
    <property type="evidence" value="ECO:0007669"/>
    <property type="project" value="TreeGrafter"/>
</dbReference>
<evidence type="ECO:0000256" key="12">
    <source>
        <dbReference type="ARBA" id="ARBA00023224"/>
    </source>
</evidence>
<keyword evidence="11" id="KW-0325">Glycoprotein</keyword>
<dbReference type="EMBL" id="JAGKHQ010000011">
    <property type="protein sequence ID" value="KAG7505551.1"/>
    <property type="molecule type" value="Genomic_DNA"/>
</dbReference>
<dbReference type="InterPro" id="IPR017452">
    <property type="entry name" value="GPCR_Rhodpsn_7TM"/>
</dbReference>
<evidence type="ECO:0000256" key="10">
    <source>
        <dbReference type="ARBA" id="ARBA00023170"/>
    </source>
</evidence>
<keyword evidence="12" id="KW-0807">Transducer</keyword>
<dbReference type="AlphaFoldDB" id="A0AAV6RJB1"/>
<keyword evidence="3" id="KW-1003">Cell membrane</keyword>
<organism evidence="16 17">
    <name type="scientific">Solea senegalensis</name>
    <name type="common">Senegalese sole</name>
    <dbReference type="NCBI Taxonomy" id="28829"/>
    <lineage>
        <taxon>Eukaryota</taxon>
        <taxon>Metazoa</taxon>
        <taxon>Chordata</taxon>
        <taxon>Craniata</taxon>
        <taxon>Vertebrata</taxon>
        <taxon>Euteleostomi</taxon>
        <taxon>Actinopterygii</taxon>
        <taxon>Neopterygii</taxon>
        <taxon>Teleostei</taxon>
        <taxon>Neoteleostei</taxon>
        <taxon>Acanthomorphata</taxon>
        <taxon>Carangaria</taxon>
        <taxon>Pleuronectiformes</taxon>
        <taxon>Pleuronectoidei</taxon>
        <taxon>Soleidae</taxon>
        <taxon>Solea</taxon>
    </lineage>
</organism>
<keyword evidence="10 16" id="KW-0675">Receptor</keyword>
<evidence type="ECO:0000256" key="3">
    <source>
        <dbReference type="ARBA" id="ARBA00022475"/>
    </source>
</evidence>
<dbReference type="GO" id="GO:0006954">
    <property type="term" value="P:inflammatory response"/>
    <property type="evidence" value="ECO:0007669"/>
    <property type="project" value="TreeGrafter"/>
</dbReference>
<evidence type="ECO:0000256" key="13">
    <source>
        <dbReference type="ARBA" id="ARBA00029815"/>
    </source>
</evidence>
<evidence type="ECO:0000313" key="17">
    <source>
        <dbReference type="Proteomes" id="UP000693946"/>
    </source>
</evidence>
<evidence type="ECO:0000256" key="9">
    <source>
        <dbReference type="ARBA" id="ARBA00023157"/>
    </source>
</evidence>
<keyword evidence="5 14" id="KW-0812">Transmembrane</keyword>
<evidence type="ECO:0000256" key="2">
    <source>
        <dbReference type="ARBA" id="ARBA00017628"/>
    </source>
</evidence>
<name>A0AAV6RJB1_SOLSE</name>
<evidence type="ECO:0000256" key="14">
    <source>
        <dbReference type="SAM" id="Phobius"/>
    </source>
</evidence>
<dbReference type="SUPFAM" id="SSF81321">
    <property type="entry name" value="Family A G protein-coupled receptor-like"/>
    <property type="match status" value="1"/>
</dbReference>
<evidence type="ECO:0000256" key="1">
    <source>
        <dbReference type="ARBA" id="ARBA00004651"/>
    </source>
</evidence>
<keyword evidence="6 14" id="KW-1133">Transmembrane helix</keyword>
<feature type="transmembrane region" description="Helical" evidence="14">
    <location>
        <begin position="86"/>
        <end position="107"/>
    </location>
</feature>
<dbReference type="Pfam" id="PF00001">
    <property type="entry name" value="7tm_1"/>
    <property type="match status" value="1"/>
</dbReference>
<dbReference type="InterPro" id="IPR000276">
    <property type="entry name" value="GPCR_Rhodpsn"/>
</dbReference>